<dbReference type="InterPro" id="IPR013087">
    <property type="entry name" value="Znf_C2H2_type"/>
</dbReference>
<dbReference type="EMBL" id="MN740154">
    <property type="protein sequence ID" value="QHT90406.1"/>
    <property type="molecule type" value="Genomic_DNA"/>
</dbReference>
<feature type="domain" description="C2H2-type" evidence="1">
    <location>
        <begin position="53"/>
        <end position="80"/>
    </location>
</feature>
<sequence>MKSNRVTKIDIPLLTCDCCTYSTNNKWAYQCHIKSKRHVNLSNPQKDLSQAYYECKKCAKKYKSRPGLWSHNQVCSVEKPPSEVSNTLVDIPTTDMIKDMKNEIIELKNLIINQSKDIKGTQNLTINNNQQFHIYLNTHCKDAMNIDQFINNMEITADDMKVFLKDIYMNGAVKLLTRNIEKLEIRERPMHCAVPIVNKPSTFFLKDENEWKEESQGEFMFQTRCVEEFHDESEKMALTKLFEKFGTKLYDKFDELCKTNPKFEQIRNKMASRTSSGDDKMSIVEELAKILVCDHVGRSADELAR</sequence>
<dbReference type="Gene3D" id="3.30.160.60">
    <property type="entry name" value="Classic Zinc Finger"/>
    <property type="match status" value="1"/>
</dbReference>
<proteinExistence type="predicted"/>
<name>A0A6C0ID99_9ZZZZ</name>
<organism evidence="2">
    <name type="scientific">viral metagenome</name>
    <dbReference type="NCBI Taxonomy" id="1070528"/>
    <lineage>
        <taxon>unclassified sequences</taxon>
        <taxon>metagenomes</taxon>
        <taxon>organismal metagenomes</taxon>
    </lineage>
</organism>
<dbReference type="AlphaFoldDB" id="A0A6C0ID99"/>
<accession>A0A6C0ID99</accession>
<evidence type="ECO:0000259" key="1">
    <source>
        <dbReference type="PROSITE" id="PS50157"/>
    </source>
</evidence>
<reference evidence="2" key="1">
    <citation type="journal article" date="2020" name="Nature">
        <title>Giant virus diversity and host interactions through global metagenomics.</title>
        <authorList>
            <person name="Schulz F."/>
            <person name="Roux S."/>
            <person name="Paez-Espino D."/>
            <person name="Jungbluth S."/>
            <person name="Walsh D.A."/>
            <person name="Denef V.J."/>
            <person name="McMahon K.D."/>
            <person name="Konstantinidis K.T."/>
            <person name="Eloe-Fadrosh E.A."/>
            <person name="Kyrpides N.C."/>
            <person name="Woyke T."/>
        </authorList>
    </citation>
    <scope>NUCLEOTIDE SEQUENCE</scope>
    <source>
        <strain evidence="2">GVMAG-M-3300023184-68</strain>
    </source>
</reference>
<protein>
    <recommendedName>
        <fullName evidence="1">C2H2-type domain-containing protein</fullName>
    </recommendedName>
</protein>
<evidence type="ECO:0000313" key="2">
    <source>
        <dbReference type="EMBL" id="QHT90406.1"/>
    </source>
</evidence>
<dbReference type="PROSITE" id="PS50157">
    <property type="entry name" value="ZINC_FINGER_C2H2_2"/>
    <property type="match status" value="1"/>
</dbReference>